<comment type="caution">
    <text evidence="4">The sequence shown here is derived from an EMBL/GenBank/DDBJ whole genome shotgun (WGS) entry which is preliminary data.</text>
</comment>
<accession>A0ABV7L3A6</accession>
<gene>
    <name evidence="4" type="ORF">ACFOGJ_16735</name>
</gene>
<name>A0ABV7L3A6_9PROT</name>
<dbReference type="EMBL" id="JBHRTR010000028">
    <property type="protein sequence ID" value="MFC3228894.1"/>
    <property type="molecule type" value="Genomic_DNA"/>
</dbReference>
<dbReference type="RefSeq" id="WP_379902440.1">
    <property type="nucleotide sequence ID" value="NZ_JBHRTR010000028.1"/>
</dbReference>
<comment type="similarity">
    <text evidence="1 3">Belongs to the enoyl-CoA hydratase/isomerase family.</text>
</comment>
<dbReference type="CDD" id="cd06558">
    <property type="entry name" value="crotonase-like"/>
    <property type="match status" value="1"/>
</dbReference>
<dbReference type="Pfam" id="PF00378">
    <property type="entry name" value="ECH_1"/>
    <property type="match status" value="1"/>
</dbReference>
<dbReference type="InterPro" id="IPR014748">
    <property type="entry name" value="Enoyl-CoA_hydra_C"/>
</dbReference>
<protein>
    <submittedName>
        <fullName evidence="4">Enoyl-CoA hydratase/isomerase family protein</fullName>
    </submittedName>
</protein>
<evidence type="ECO:0000256" key="3">
    <source>
        <dbReference type="RuleBase" id="RU003707"/>
    </source>
</evidence>
<evidence type="ECO:0000256" key="1">
    <source>
        <dbReference type="ARBA" id="ARBA00005254"/>
    </source>
</evidence>
<dbReference type="InterPro" id="IPR029045">
    <property type="entry name" value="ClpP/crotonase-like_dom_sf"/>
</dbReference>
<dbReference type="InterPro" id="IPR018376">
    <property type="entry name" value="Enoyl-CoA_hyd/isom_CS"/>
</dbReference>
<organism evidence="4 5">
    <name type="scientific">Marinibaculum pumilum</name>
    <dbReference type="NCBI Taxonomy" id="1766165"/>
    <lineage>
        <taxon>Bacteria</taxon>
        <taxon>Pseudomonadati</taxon>
        <taxon>Pseudomonadota</taxon>
        <taxon>Alphaproteobacteria</taxon>
        <taxon>Rhodospirillales</taxon>
        <taxon>Rhodospirillaceae</taxon>
        <taxon>Marinibaculum</taxon>
    </lineage>
</organism>
<evidence type="ECO:0000256" key="2">
    <source>
        <dbReference type="ARBA" id="ARBA00023239"/>
    </source>
</evidence>
<dbReference type="PROSITE" id="PS00166">
    <property type="entry name" value="ENOYL_COA_HYDRATASE"/>
    <property type="match status" value="1"/>
</dbReference>
<dbReference type="PANTHER" id="PTHR11941">
    <property type="entry name" value="ENOYL-COA HYDRATASE-RELATED"/>
    <property type="match status" value="1"/>
</dbReference>
<dbReference type="SUPFAM" id="SSF52096">
    <property type="entry name" value="ClpP/crotonase"/>
    <property type="match status" value="1"/>
</dbReference>
<dbReference type="Gene3D" id="3.90.226.10">
    <property type="entry name" value="2-enoyl-CoA Hydratase, Chain A, domain 1"/>
    <property type="match status" value="1"/>
</dbReference>
<sequence length="270" mass="29166">MDLKDGIFELSDGVATYTMNRPDMRNALIPSIVADYQTVIARVQSDPEIRALVVTGAGGAFCAGGNIQRMKDGFSSGSEVQQNFVELHGWLKQFFDLPVPVIAAVDGPAFGGGLSLALGSDIVLATPGATFCAVFQRIGLVPDMAVLYSLTRAVGLQRAKELCFSARVMSAQEARDMGIVLSLHDPHELVHEAQAVARRFTHASREALALTKSILNRSLSEDYDSLAAQEGLAQAICLLSDYHKDAVKKFLSKQPLPFNWEQLSQAKAAE</sequence>
<evidence type="ECO:0000313" key="5">
    <source>
        <dbReference type="Proteomes" id="UP001595528"/>
    </source>
</evidence>
<dbReference type="PANTHER" id="PTHR11941:SF133">
    <property type="entry name" value="1,2-EPOXYPHENYLACETYL-COA ISOMERASE"/>
    <property type="match status" value="1"/>
</dbReference>
<dbReference type="InterPro" id="IPR001753">
    <property type="entry name" value="Enoyl-CoA_hydra/iso"/>
</dbReference>
<dbReference type="Gene3D" id="1.10.12.10">
    <property type="entry name" value="Lyase 2-enoyl-coa Hydratase, Chain A, domain 2"/>
    <property type="match status" value="1"/>
</dbReference>
<proteinExistence type="inferred from homology"/>
<evidence type="ECO:0000313" key="4">
    <source>
        <dbReference type="EMBL" id="MFC3228894.1"/>
    </source>
</evidence>
<dbReference type="Proteomes" id="UP001595528">
    <property type="component" value="Unassembled WGS sequence"/>
</dbReference>
<keyword evidence="5" id="KW-1185">Reference proteome</keyword>
<keyword evidence="2" id="KW-0456">Lyase</keyword>
<reference evidence="5" key="1">
    <citation type="journal article" date="2019" name="Int. J. Syst. Evol. Microbiol.">
        <title>The Global Catalogue of Microorganisms (GCM) 10K type strain sequencing project: providing services to taxonomists for standard genome sequencing and annotation.</title>
        <authorList>
            <consortium name="The Broad Institute Genomics Platform"/>
            <consortium name="The Broad Institute Genome Sequencing Center for Infectious Disease"/>
            <person name="Wu L."/>
            <person name="Ma J."/>
        </authorList>
    </citation>
    <scope>NUCLEOTIDE SEQUENCE [LARGE SCALE GENOMIC DNA]</scope>
    <source>
        <strain evidence="5">KCTC 42964</strain>
    </source>
</reference>